<feature type="compositionally biased region" description="Polar residues" evidence="1">
    <location>
        <begin position="190"/>
        <end position="210"/>
    </location>
</feature>
<dbReference type="EMBL" id="JASCZI010090669">
    <property type="protein sequence ID" value="MED6144578.1"/>
    <property type="molecule type" value="Genomic_DNA"/>
</dbReference>
<comment type="caution">
    <text evidence="2">The sequence shown here is derived from an EMBL/GenBank/DDBJ whole genome shotgun (WGS) entry which is preliminary data.</text>
</comment>
<protein>
    <recommendedName>
        <fullName evidence="4">DUF4283 domain-containing protein</fullName>
    </recommendedName>
</protein>
<evidence type="ECO:0008006" key="4">
    <source>
        <dbReference type="Google" id="ProtNLM"/>
    </source>
</evidence>
<feature type="region of interest" description="Disordered" evidence="1">
    <location>
        <begin position="178"/>
        <end position="211"/>
    </location>
</feature>
<proteinExistence type="predicted"/>
<sequence>MKLSYRLATFRDILLNKNKCQESEDKMEHHDTIPLTSPAEVKAFVDNTMLEKLGRGIVGESSISFKMILSFDDEPNKLEALHSSFLLNHFGEIRRWNRWETNTTRKAWVEIIGIPPHAWNVDNVERIVAVCGQVLEVDKRATNSGNFESVLGNMESKGQAHEAQCKSDLEKDKDFLRKHGSDADDFNEPQVHQNGEPITQHESSRSSESTKCILDDRDRELVIKETQLGLKICIKVNPNDLNEVDIDDSISGPTCPPGFEVFLRKDTNQLLQCKIKDTLGLNKK</sequence>
<gene>
    <name evidence="2" type="ORF">PIB30_016850</name>
</gene>
<evidence type="ECO:0000313" key="3">
    <source>
        <dbReference type="Proteomes" id="UP001341840"/>
    </source>
</evidence>
<keyword evidence="3" id="KW-1185">Reference proteome</keyword>
<organism evidence="2 3">
    <name type="scientific">Stylosanthes scabra</name>
    <dbReference type="NCBI Taxonomy" id="79078"/>
    <lineage>
        <taxon>Eukaryota</taxon>
        <taxon>Viridiplantae</taxon>
        <taxon>Streptophyta</taxon>
        <taxon>Embryophyta</taxon>
        <taxon>Tracheophyta</taxon>
        <taxon>Spermatophyta</taxon>
        <taxon>Magnoliopsida</taxon>
        <taxon>eudicotyledons</taxon>
        <taxon>Gunneridae</taxon>
        <taxon>Pentapetalae</taxon>
        <taxon>rosids</taxon>
        <taxon>fabids</taxon>
        <taxon>Fabales</taxon>
        <taxon>Fabaceae</taxon>
        <taxon>Papilionoideae</taxon>
        <taxon>50 kb inversion clade</taxon>
        <taxon>dalbergioids sensu lato</taxon>
        <taxon>Dalbergieae</taxon>
        <taxon>Pterocarpus clade</taxon>
        <taxon>Stylosanthes</taxon>
    </lineage>
</organism>
<name>A0ABU6T9H5_9FABA</name>
<accession>A0ABU6T9H5</accession>
<reference evidence="2 3" key="1">
    <citation type="journal article" date="2023" name="Plants (Basel)">
        <title>Bridging the Gap: Combining Genomics and Transcriptomics Approaches to Understand Stylosanthes scabra, an Orphan Legume from the Brazilian Caatinga.</title>
        <authorList>
            <person name="Ferreira-Neto J.R.C."/>
            <person name="da Silva M.D."/>
            <person name="Binneck E."/>
            <person name="de Melo N.F."/>
            <person name="da Silva R.H."/>
            <person name="de Melo A.L.T.M."/>
            <person name="Pandolfi V."/>
            <person name="Bustamante F.O."/>
            <person name="Brasileiro-Vidal A.C."/>
            <person name="Benko-Iseppon A.M."/>
        </authorList>
    </citation>
    <scope>NUCLEOTIDE SEQUENCE [LARGE SCALE GENOMIC DNA]</scope>
    <source>
        <tissue evidence="2">Leaves</tissue>
    </source>
</reference>
<evidence type="ECO:0000313" key="2">
    <source>
        <dbReference type="EMBL" id="MED6144578.1"/>
    </source>
</evidence>
<dbReference type="Proteomes" id="UP001341840">
    <property type="component" value="Unassembled WGS sequence"/>
</dbReference>
<evidence type="ECO:0000256" key="1">
    <source>
        <dbReference type="SAM" id="MobiDB-lite"/>
    </source>
</evidence>